<dbReference type="Proteomes" id="UP001549106">
    <property type="component" value="Unassembled WGS sequence"/>
</dbReference>
<proteinExistence type="predicted"/>
<dbReference type="Pfam" id="PF12646">
    <property type="entry name" value="DUF3783"/>
    <property type="match status" value="1"/>
</dbReference>
<comment type="caution">
    <text evidence="1">The sequence shown here is derived from an EMBL/GenBank/DDBJ whole genome shotgun (WGS) entry which is preliminary data.</text>
</comment>
<organism evidence="1 2">
    <name type="scientific">Blautia caecimuris</name>
    <dbReference type="NCBI Taxonomy" id="1796615"/>
    <lineage>
        <taxon>Bacteria</taxon>
        <taxon>Bacillati</taxon>
        <taxon>Bacillota</taxon>
        <taxon>Clostridia</taxon>
        <taxon>Lachnospirales</taxon>
        <taxon>Lachnospiraceae</taxon>
        <taxon>Blautia</taxon>
    </lineage>
</organism>
<evidence type="ECO:0000313" key="1">
    <source>
        <dbReference type="EMBL" id="MET3748925.1"/>
    </source>
</evidence>
<name>A0ABV2LXI9_9FIRM</name>
<dbReference type="InterPro" id="IPR016621">
    <property type="entry name" value="UCP014543"/>
</dbReference>
<keyword evidence="2" id="KW-1185">Reference proteome</keyword>
<protein>
    <recommendedName>
        <fullName evidence="3">DUF3783 domain-containing protein</fullName>
    </recommendedName>
</protein>
<reference evidence="1 2" key="1">
    <citation type="submission" date="2024-06" db="EMBL/GenBank/DDBJ databases">
        <title>Genomic Encyclopedia of Type Strains, Phase IV (KMG-IV): sequencing the most valuable type-strain genomes for metagenomic binning, comparative biology and taxonomic classification.</title>
        <authorList>
            <person name="Goeker M."/>
        </authorList>
    </citation>
    <scope>NUCLEOTIDE SEQUENCE [LARGE SCALE GENOMIC DNA]</scope>
    <source>
        <strain evidence="1 2">DSM 29492</strain>
    </source>
</reference>
<sequence>MNTFDFHNMNLSTLGRAPAPKPQILLYHFSQDERTRQIRRYLRRADVDVREVPASDLFHPLGYLFEIPGFSPCSRFPMGENFSEEMLVMKDFSNSQMDAFLQFFRDNQLKNVNLKAVLTPVTVHWNSMELYRELKKEHQELR</sequence>
<accession>A0ABV2LXI9</accession>
<gene>
    <name evidence="1" type="ORF">ABID24_000141</name>
</gene>
<evidence type="ECO:0008006" key="3">
    <source>
        <dbReference type="Google" id="ProtNLM"/>
    </source>
</evidence>
<dbReference type="EMBL" id="JBEPMJ010000001">
    <property type="protein sequence ID" value="MET3748925.1"/>
    <property type="molecule type" value="Genomic_DNA"/>
</dbReference>
<evidence type="ECO:0000313" key="2">
    <source>
        <dbReference type="Proteomes" id="UP001549106"/>
    </source>
</evidence>
<dbReference type="RefSeq" id="WP_257463705.1">
    <property type="nucleotide sequence ID" value="NZ_BAABXP010000002.1"/>
</dbReference>